<dbReference type="InterPro" id="IPR027056">
    <property type="entry name" value="Gluconate_2DH_su3"/>
</dbReference>
<reference evidence="1" key="1">
    <citation type="journal article" date="2009" name="Appl. Environ. Microbiol.">
        <title>Rapid identification of genes encoding DNA polymerases by function-based screening of metagenomic libraries derived from glacial ice.</title>
        <authorList>
            <person name="Simon C."/>
            <person name="Herath J."/>
            <person name="Rockstroh S."/>
            <person name="Daniel R."/>
        </authorList>
    </citation>
    <scope>NUCLEOTIDE SEQUENCE</scope>
</reference>
<evidence type="ECO:0008006" key="2">
    <source>
        <dbReference type="Google" id="ProtNLM"/>
    </source>
</evidence>
<dbReference type="EMBL" id="FJ384795">
    <property type="protein sequence ID" value="ACL37105.1"/>
    <property type="molecule type" value="Genomic_DNA"/>
</dbReference>
<dbReference type="AlphaFoldDB" id="C3U0R5"/>
<protein>
    <recommendedName>
        <fullName evidence="2">Gluconate 2-dehydrogenase subunit 3 family protein</fullName>
    </recommendedName>
</protein>
<dbReference type="Pfam" id="PF13618">
    <property type="entry name" value="Gluconate_2-dh3"/>
    <property type="match status" value="1"/>
</dbReference>
<evidence type="ECO:0000313" key="1">
    <source>
        <dbReference type="EMBL" id="ACL37105.1"/>
    </source>
</evidence>
<sequence>MNYSMAYGNKNFNDLLNTNLITKKTKQVLVNRINEKEEFPLFFTAYQFNILTIVCDLLMAQNSAERICNPAIAIDKRLAAGKADGWRYDVMPDDRIALVIGIDGIDEFAFAMFKKPFQELYISDQIYLLEKIQRGETIGNNWKEIIPALFFEELLVEVTAVFYSHPVVQHEIGFVGMADANGWKNIGLNSKDIIESDEIIFNKIS</sequence>
<name>C3U0R5_9BACT</name>
<accession>C3U0R5</accession>
<proteinExistence type="predicted"/>
<organism evidence="1">
    <name type="scientific">uncultured bacterium fCS1</name>
    <dbReference type="NCBI Taxonomy" id="585280"/>
    <lineage>
        <taxon>Bacteria</taxon>
        <taxon>environmental samples</taxon>
    </lineage>
</organism>